<evidence type="ECO:0000256" key="1">
    <source>
        <dbReference type="SAM" id="MobiDB-lite"/>
    </source>
</evidence>
<dbReference type="AlphaFoldDB" id="A0A9Q0MH02"/>
<dbReference type="EMBL" id="JAPWDV010000001">
    <property type="protein sequence ID" value="KAJ6224267.1"/>
    <property type="molecule type" value="Genomic_DNA"/>
</dbReference>
<feature type="compositionally biased region" description="Basic and acidic residues" evidence="1">
    <location>
        <begin position="77"/>
        <end position="100"/>
    </location>
</feature>
<protein>
    <submittedName>
        <fullName evidence="2">Uncharacterized protein</fullName>
    </submittedName>
</protein>
<feature type="region of interest" description="Disordered" evidence="1">
    <location>
        <begin position="1"/>
        <end position="100"/>
    </location>
</feature>
<organism evidence="2 3">
    <name type="scientific">Blomia tropicalis</name>
    <name type="common">Mite</name>
    <dbReference type="NCBI Taxonomy" id="40697"/>
    <lineage>
        <taxon>Eukaryota</taxon>
        <taxon>Metazoa</taxon>
        <taxon>Ecdysozoa</taxon>
        <taxon>Arthropoda</taxon>
        <taxon>Chelicerata</taxon>
        <taxon>Arachnida</taxon>
        <taxon>Acari</taxon>
        <taxon>Acariformes</taxon>
        <taxon>Sarcoptiformes</taxon>
        <taxon>Astigmata</taxon>
        <taxon>Glycyphagoidea</taxon>
        <taxon>Echimyopodidae</taxon>
        <taxon>Blomia</taxon>
    </lineage>
</organism>
<evidence type="ECO:0000313" key="3">
    <source>
        <dbReference type="Proteomes" id="UP001142055"/>
    </source>
</evidence>
<sequence length="100" mass="11843">MRVDQHYPESLQSNSPGIDLSEIARSEQERLRMETKKDIEKKIAEKQRLQQQQQKPSEMNKSNDEPFKKMPIQLQKDIIEKSRAMKDQCLERLDGESSKR</sequence>
<feature type="compositionally biased region" description="Basic and acidic residues" evidence="1">
    <location>
        <begin position="22"/>
        <end position="48"/>
    </location>
</feature>
<keyword evidence="3" id="KW-1185">Reference proteome</keyword>
<dbReference type="Proteomes" id="UP001142055">
    <property type="component" value="Chromosome 1"/>
</dbReference>
<proteinExistence type="predicted"/>
<accession>A0A9Q0MH02</accession>
<evidence type="ECO:0000313" key="2">
    <source>
        <dbReference type="EMBL" id="KAJ6224267.1"/>
    </source>
</evidence>
<gene>
    <name evidence="2" type="ORF">RDWZM_002812</name>
</gene>
<name>A0A9Q0MH02_BLOTA</name>
<reference evidence="2" key="1">
    <citation type="submission" date="2022-12" db="EMBL/GenBank/DDBJ databases">
        <title>Genome assemblies of Blomia tropicalis.</title>
        <authorList>
            <person name="Cui Y."/>
        </authorList>
    </citation>
    <scope>NUCLEOTIDE SEQUENCE</scope>
    <source>
        <tissue evidence="2">Adult mites</tissue>
    </source>
</reference>
<comment type="caution">
    <text evidence="2">The sequence shown here is derived from an EMBL/GenBank/DDBJ whole genome shotgun (WGS) entry which is preliminary data.</text>
</comment>